<dbReference type="GO" id="GO:0004553">
    <property type="term" value="F:hydrolase activity, hydrolyzing O-glycosyl compounds"/>
    <property type="evidence" value="ECO:0007669"/>
    <property type="project" value="InterPro"/>
</dbReference>
<gene>
    <name evidence="4" type="ORF">CLV62_10766</name>
</gene>
<dbReference type="Proteomes" id="UP000247973">
    <property type="component" value="Unassembled WGS sequence"/>
</dbReference>
<dbReference type="AlphaFoldDB" id="A0A2V3PS58"/>
<dbReference type="GO" id="GO:0005975">
    <property type="term" value="P:carbohydrate metabolic process"/>
    <property type="evidence" value="ECO:0007669"/>
    <property type="project" value="InterPro"/>
</dbReference>
<evidence type="ECO:0000256" key="1">
    <source>
        <dbReference type="ARBA" id="ARBA00006865"/>
    </source>
</evidence>
<dbReference type="InterPro" id="IPR000757">
    <property type="entry name" value="Beta-glucanase-like"/>
</dbReference>
<dbReference type="NCBIfam" id="TIGR04183">
    <property type="entry name" value="Por_Secre_tail"/>
    <property type="match status" value="1"/>
</dbReference>
<keyword evidence="5" id="KW-1185">Reference proteome</keyword>
<evidence type="ECO:0000259" key="3">
    <source>
        <dbReference type="PROSITE" id="PS51762"/>
    </source>
</evidence>
<proteinExistence type="inferred from homology"/>
<feature type="signal peptide" evidence="2">
    <location>
        <begin position="1"/>
        <end position="26"/>
    </location>
</feature>
<dbReference type="Gene3D" id="2.60.120.200">
    <property type="match status" value="1"/>
</dbReference>
<dbReference type="CDD" id="cd08023">
    <property type="entry name" value="GH16_laminarinase_like"/>
    <property type="match status" value="1"/>
</dbReference>
<dbReference type="InterPro" id="IPR013320">
    <property type="entry name" value="ConA-like_dom_sf"/>
</dbReference>
<feature type="chain" id="PRO_5016047515" evidence="2">
    <location>
        <begin position="27"/>
        <end position="360"/>
    </location>
</feature>
<dbReference type="SUPFAM" id="SSF49899">
    <property type="entry name" value="Concanavalin A-like lectins/glucanases"/>
    <property type="match status" value="1"/>
</dbReference>
<keyword evidence="2" id="KW-0732">Signal</keyword>
<dbReference type="EMBL" id="QICL01000007">
    <property type="protein sequence ID" value="PXV65474.1"/>
    <property type="molecule type" value="Genomic_DNA"/>
</dbReference>
<dbReference type="PROSITE" id="PS51762">
    <property type="entry name" value="GH16_2"/>
    <property type="match status" value="1"/>
</dbReference>
<sequence length="360" mass="41123">MKNKHIFIAIVCLFYSTLLCKSQAPAGYDLVWQEEFNEAPNSNGSLPLPGDKWWFETGGNGWGNNELQYYTDRVAGTDTVAKIQGGNLIITALKRPKPYYGMDYVSARMNTTESWKYGYFEARIKVAAGRGTWSAFWMMPKNFTAWPLDGEIDIMEYVGYRPNVTQTSIHTDLYNHKIGTEKTATKDIQKAETEFHVYGLEWTEDQIIGYVDGVAYFTFKNDHLGDKRTWPFNAPFYLKLNLAIGGDWGGLQGVAEDIFPSRYEIDYVRVYQNKATASVEKEEINNIPFTFNKESKSLSLNVKNGEVTSLHITDIQGRLCKTKSIEDDYTSIDCSDLPRNSVYILTLKGNRTQENYKFIN</sequence>
<dbReference type="InterPro" id="IPR026444">
    <property type="entry name" value="Secre_tail"/>
</dbReference>
<evidence type="ECO:0000313" key="4">
    <source>
        <dbReference type="EMBL" id="PXV65474.1"/>
    </source>
</evidence>
<name>A0A2V3PS58_9BACT</name>
<dbReference type="PANTHER" id="PTHR10963:SF55">
    <property type="entry name" value="GLYCOSIDE HYDROLASE FAMILY 16 PROTEIN"/>
    <property type="match status" value="1"/>
</dbReference>
<organism evidence="4 5">
    <name type="scientific">Dysgonomonas alginatilytica</name>
    <dbReference type="NCBI Taxonomy" id="1605892"/>
    <lineage>
        <taxon>Bacteria</taxon>
        <taxon>Pseudomonadati</taxon>
        <taxon>Bacteroidota</taxon>
        <taxon>Bacteroidia</taxon>
        <taxon>Bacteroidales</taxon>
        <taxon>Dysgonomonadaceae</taxon>
        <taxon>Dysgonomonas</taxon>
    </lineage>
</organism>
<protein>
    <submittedName>
        <fullName evidence="4">Putative secreted protein (Por secretion system target)</fullName>
    </submittedName>
</protein>
<evidence type="ECO:0000256" key="2">
    <source>
        <dbReference type="SAM" id="SignalP"/>
    </source>
</evidence>
<evidence type="ECO:0000313" key="5">
    <source>
        <dbReference type="Proteomes" id="UP000247973"/>
    </source>
</evidence>
<feature type="domain" description="GH16" evidence="3">
    <location>
        <begin position="34"/>
        <end position="276"/>
    </location>
</feature>
<comment type="caution">
    <text evidence="4">The sequence shown here is derived from an EMBL/GenBank/DDBJ whole genome shotgun (WGS) entry which is preliminary data.</text>
</comment>
<dbReference type="Pfam" id="PF00722">
    <property type="entry name" value="Glyco_hydro_16"/>
    <property type="match status" value="1"/>
</dbReference>
<accession>A0A2V3PS58</accession>
<dbReference type="PANTHER" id="PTHR10963">
    <property type="entry name" value="GLYCOSYL HYDROLASE-RELATED"/>
    <property type="match status" value="1"/>
</dbReference>
<dbReference type="RefSeq" id="WP_170120033.1">
    <property type="nucleotide sequence ID" value="NZ_QICL01000007.1"/>
</dbReference>
<reference evidence="4 5" key="1">
    <citation type="submission" date="2018-03" db="EMBL/GenBank/DDBJ databases">
        <title>Genomic Encyclopedia of Archaeal and Bacterial Type Strains, Phase II (KMG-II): from individual species to whole genera.</title>
        <authorList>
            <person name="Goeker M."/>
        </authorList>
    </citation>
    <scope>NUCLEOTIDE SEQUENCE [LARGE SCALE GENOMIC DNA]</scope>
    <source>
        <strain evidence="4 5">DSM 100214</strain>
    </source>
</reference>
<comment type="similarity">
    <text evidence="1">Belongs to the glycosyl hydrolase 16 family.</text>
</comment>
<dbReference type="InterPro" id="IPR050546">
    <property type="entry name" value="Glycosyl_Hydrlase_16"/>
</dbReference>